<dbReference type="InterPro" id="IPR001254">
    <property type="entry name" value="Trypsin_dom"/>
</dbReference>
<evidence type="ECO:0000259" key="8">
    <source>
        <dbReference type="PROSITE" id="PS50240"/>
    </source>
</evidence>
<keyword evidence="3 6" id="KW-0645">Protease</keyword>
<sequence length="467" mass="47271">MTQDCKKHLHLAAGTVAIALLAAASVAMAAGPKPRVDRTAGTWKTSQAFGKQRNGRIVGGIPAVGDRSFTVRTSGCGGTIIADNWVLTAAHCGPQSTVWAGSNNTGSQTAYSVAQYIQHPNYSVNATAGSYTNDFALIRINGTFPANLIRARLPDAAVMQAVAKPGDPVTTLGWGATSEGGSGTTSLREVTVPVVSDTTCAASYNGSSAAAGLRLNPAVSICAGLATGGQDSCQGDSGGPLVAPYNGSIYSIGVVSYGLGCARPNYYGVYSETVAVTDWINGVIGGGSTGTVITDVVLVASNGGTAPAGPAGYSLVGYWDVDKGGAQGTFGTTGSFMSALYVRRQLPSESSTCIGGIGLYSSAGSTVPGSIAPSWSYRGMWDVDKGGGVGNLNGQWQEYMMGLYTTPAATGQGACLTDVALFASNGSTPITPSGFTQVGWWDVDAGGAFGTQGSSGSYVATLSTKRE</sequence>
<reference evidence="10" key="1">
    <citation type="journal article" date="2019" name="Int. J. Syst. Evol. Microbiol.">
        <title>The Global Catalogue of Microorganisms (GCM) 10K type strain sequencing project: providing services to taxonomists for standard genome sequencing and annotation.</title>
        <authorList>
            <consortium name="The Broad Institute Genomics Platform"/>
            <consortium name="The Broad Institute Genome Sequencing Center for Infectious Disease"/>
            <person name="Wu L."/>
            <person name="Ma J."/>
        </authorList>
    </citation>
    <scope>NUCLEOTIDE SEQUENCE [LARGE SCALE GENOMIC DNA]</scope>
    <source>
        <strain evidence="10">CCUG 55585</strain>
    </source>
</reference>
<keyword evidence="10" id="KW-1185">Reference proteome</keyword>
<keyword evidence="5" id="KW-1015">Disulfide bond</keyword>
<dbReference type="EMBL" id="JBHTIF010000001">
    <property type="protein sequence ID" value="MFD0725574.1"/>
    <property type="molecule type" value="Genomic_DNA"/>
</dbReference>
<organism evidence="9 10">
    <name type="scientific">Lysobacter brunescens</name>
    <dbReference type="NCBI Taxonomy" id="262323"/>
    <lineage>
        <taxon>Bacteria</taxon>
        <taxon>Pseudomonadati</taxon>
        <taxon>Pseudomonadota</taxon>
        <taxon>Gammaproteobacteria</taxon>
        <taxon>Lysobacterales</taxon>
        <taxon>Lysobacteraceae</taxon>
        <taxon>Lysobacter</taxon>
    </lineage>
</organism>
<dbReference type="CDD" id="cd00190">
    <property type="entry name" value="Tryp_SPc"/>
    <property type="match status" value="1"/>
</dbReference>
<dbReference type="GO" id="GO:0006508">
    <property type="term" value="P:proteolysis"/>
    <property type="evidence" value="ECO:0007669"/>
    <property type="project" value="UniProtKB-KW"/>
</dbReference>
<dbReference type="InterPro" id="IPR043504">
    <property type="entry name" value="Peptidase_S1_PA_chymotrypsin"/>
</dbReference>
<proteinExistence type="predicted"/>
<feature type="domain" description="Peptidase S1" evidence="8">
    <location>
        <begin position="57"/>
        <end position="285"/>
    </location>
</feature>
<evidence type="ECO:0000313" key="9">
    <source>
        <dbReference type="EMBL" id="MFD0725574.1"/>
    </source>
</evidence>
<dbReference type="PANTHER" id="PTHR24264">
    <property type="entry name" value="TRYPSIN-RELATED"/>
    <property type="match status" value="1"/>
</dbReference>
<dbReference type="SMART" id="SM00020">
    <property type="entry name" value="Tryp_SPc"/>
    <property type="match status" value="1"/>
</dbReference>
<comment type="caution">
    <text evidence="9">The sequence shown here is derived from an EMBL/GenBank/DDBJ whole genome shotgun (WGS) entry which is preliminary data.</text>
</comment>
<evidence type="ECO:0000256" key="1">
    <source>
        <dbReference type="ARBA" id="ARBA00004613"/>
    </source>
</evidence>
<evidence type="ECO:0000256" key="6">
    <source>
        <dbReference type="RuleBase" id="RU363034"/>
    </source>
</evidence>
<gene>
    <name evidence="9" type="ORF">ACFQ0E_08180</name>
</gene>
<accession>A0ABW2YAJ1</accession>
<dbReference type="InterPro" id="IPR033116">
    <property type="entry name" value="TRYPSIN_SER"/>
</dbReference>
<evidence type="ECO:0000256" key="4">
    <source>
        <dbReference type="ARBA" id="ARBA00022801"/>
    </source>
</evidence>
<feature type="signal peptide" evidence="7">
    <location>
        <begin position="1"/>
        <end position="29"/>
    </location>
</feature>
<dbReference type="RefSeq" id="WP_386823166.1">
    <property type="nucleotide sequence ID" value="NZ_JBHTIF010000001.1"/>
</dbReference>
<dbReference type="InterPro" id="IPR001314">
    <property type="entry name" value="Peptidase_S1A"/>
</dbReference>
<dbReference type="Gene3D" id="2.40.10.10">
    <property type="entry name" value="Trypsin-like serine proteases"/>
    <property type="match status" value="1"/>
</dbReference>
<evidence type="ECO:0000256" key="5">
    <source>
        <dbReference type="ARBA" id="ARBA00023157"/>
    </source>
</evidence>
<evidence type="ECO:0000256" key="7">
    <source>
        <dbReference type="SAM" id="SignalP"/>
    </source>
</evidence>
<dbReference type="Pfam" id="PF00089">
    <property type="entry name" value="Trypsin"/>
    <property type="match status" value="1"/>
</dbReference>
<dbReference type="GO" id="GO:0008233">
    <property type="term" value="F:peptidase activity"/>
    <property type="evidence" value="ECO:0007669"/>
    <property type="project" value="UniProtKB-KW"/>
</dbReference>
<dbReference type="PRINTS" id="PR00722">
    <property type="entry name" value="CHYMOTRYPSIN"/>
</dbReference>
<keyword evidence="2" id="KW-0964">Secreted</keyword>
<dbReference type="Proteomes" id="UP001597110">
    <property type="component" value="Unassembled WGS sequence"/>
</dbReference>
<keyword evidence="7" id="KW-0732">Signal</keyword>
<evidence type="ECO:0000256" key="3">
    <source>
        <dbReference type="ARBA" id="ARBA00022670"/>
    </source>
</evidence>
<dbReference type="PANTHER" id="PTHR24264:SF65">
    <property type="entry name" value="SRCR DOMAIN-CONTAINING PROTEIN"/>
    <property type="match status" value="1"/>
</dbReference>
<keyword evidence="4 6" id="KW-0378">Hydrolase</keyword>
<dbReference type="InterPro" id="IPR050127">
    <property type="entry name" value="Serine_Proteases_S1"/>
</dbReference>
<dbReference type="InterPro" id="IPR009003">
    <property type="entry name" value="Peptidase_S1_PA"/>
</dbReference>
<feature type="chain" id="PRO_5045968337" evidence="7">
    <location>
        <begin position="30"/>
        <end position="467"/>
    </location>
</feature>
<evidence type="ECO:0000313" key="10">
    <source>
        <dbReference type="Proteomes" id="UP001597110"/>
    </source>
</evidence>
<name>A0ABW2YAJ1_9GAMM</name>
<dbReference type="PROSITE" id="PS50240">
    <property type="entry name" value="TRYPSIN_DOM"/>
    <property type="match status" value="1"/>
</dbReference>
<evidence type="ECO:0000256" key="2">
    <source>
        <dbReference type="ARBA" id="ARBA00022525"/>
    </source>
</evidence>
<dbReference type="InterPro" id="IPR018114">
    <property type="entry name" value="TRYPSIN_HIS"/>
</dbReference>
<protein>
    <submittedName>
        <fullName evidence="9">Serine protease</fullName>
    </submittedName>
</protein>
<keyword evidence="6" id="KW-0720">Serine protease</keyword>
<comment type="subcellular location">
    <subcellularLocation>
        <location evidence="1">Secreted</location>
    </subcellularLocation>
</comment>
<dbReference type="PROSITE" id="PS00134">
    <property type="entry name" value="TRYPSIN_HIS"/>
    <property type="match status" value="1"/>
</dbReference>
<dbReference type="SUPFAM" id="SSF50494">
    <property type="entry name" value="Trypsin-like serine proteases"/>
    <property type="match status" value="1"/>
</dbReference>
<dbReference type="PROSITE" id="PS00135">
    <property type="entry name" value="TRYPSIN_SER"/>
    <property type="match status" value="1"/>
</dbReference>